<dbReference type="EMBL" id="CACSLK010034598">
    <property type="protein sequence ID" value="CAA0841922.1"/>
    <property type="molecule type" value="Genomic_DNA"/>
</dbReference>
<reference evidence="4" key="1">
    <citation type="submission" date="2019-12" db="EMBL/GenBank/DDBJ databases">
        <authorList>
            <person name="Scholes J."/>
        </authorList>
    </citation>
    <scope>NUCLEOTIDE SEQUENCE</scope>
</reference>
<keyword evidence="1" id="KW-0813">Transport</keyword>
<dbReference type="GO" id="GO:0006869">
    <property type="term" value="P:lipid transport"/>
    <property type="evidence" value="ECO:0007669"/>
    <property type="project" value="InterPro"/>
</dbReference>
<evidence type="ECO:0000256" key="1">
    <source>
        <dbReference type="ARBA" id="ARBA00022448"/>
    </source>
</evidence>
<comment type="caution">
    <text evidence="4">The sequence shown here is derived from an EMBL/GenBank/DDBJ whole genome shotgun (WGS) entry which is preliminary data.</text>
</comment>
<feature type="chain" id="PRO_5040169365" evidence="3">
    <location>
        <begin position="30"/>
        <end position="101"/>
    </location>
</feature>
<dbReference type="PANTHER" id="PTHR33214">
    <property type="entry name" value="BIFUNCTIONAL INHIBITOR/LIPID-TRANSFER PROTEIN/SEED STORAGE 2S ALBUMIN SUPERFAMILY PROTEIN"/>
    <property type="match status" value="1"/>
</dbReference>
<keyword evidence="3" id="KW-0732">Signal</keyword>
<evidence type="ECO:0000313" key="4">
    <source>
        <dbReference type="EMBL" id="CAA0841922.1"/>
    </source>
</evidence>
<evidence type="ECO:0000313" key="5">
    <source>
        <dbReference type="Proteomes" id="UP001153555"/>
    </source>
</evidence>
<protein>
    <submittedName>
        <fullName evidence="4">Bifunctional inhibitor/lipid-transfer protein/seed storage 2S albumin superfamily protein</fullName>
    </submittedName>
</protein>
<sequence length="101" mass="10726">MTKTKGAGVAICLAAVVLVVAALAHEAAALTFTCDGQTQLYLCAHSLPQLPMPPSVACCRALKMNQKCICEYLRDPVVKSLIPDLDDDIKACNLPTIICPL</sequence>
<keyword evidence="2" id="KW-0446">Lipid-binding</keyword>
<organism evidence="4 5">
    <name type="scientific">Striga hermonthica</name>
    <name type="common">Purple witchweed</name>
    <name type="synonym">Buchnera hermonthica</name>
    <dbReference type="NCBI Taxonomy" id="68872"/>
    <lineage>
        <taxon>Eukaryota</taxon>
        <taxon>Viridiplantae</taxon>
        <taxon>Streptophyta</taxon>
        <taxon>Embryophyta</taxon>
        <taxon>Tracheophyta</taxon>
        <taxon>Spermatophyta</taxon>
        <taxon>Magnoliopsida</taxon>
        <taxon>eudicotyledons</taxon>
        <taxon>Gunneridae</taxon>
        <taxon>Pentapetalae</taxon>
        <taxon>asterids</taxon>
        <taxon>lamiids</taxon>
        <taxon>Lamiales</taxon>
        <taxon>Orobanchaceae</taxon>
        <taxon>Buchnereae</taxon>
        <taxon>Striga</taxon>
    </lineage>
</organism>
<dbReference type="PANTHER" id="PTHR33214:SF69">
    <property type="entry name" value="BIFUNCTIONAL INHIBITOR_LIPID-TRANSFER PROTEIN_SEED STORAGE 2S ALBUMIN SUPERFAMILY PROTEIN"/>
    <property type="match status" value="1"/>
</dbReference>
<dbReference type="SUPFAM" id="SSF47699">
    <property type="entry name" value="Bifunctional inhibitor/lipid-transfer protein/seed storage 2S albumin"/>
    <property type="match status" value="1"/>
</dbReference>
<accession>A0A9N7NZP5</accession>
<dbReference type="InterPro" id="IPR033872">
    <property type="entry name" value="nsLTP2"/>
</dbReference>
<name>A0A9N7NZP5_STRHE</name>
<evidence type="ECO:0000256" key="3">
    <source>
        <dbReference type="SAM" id="SignalP"/>
    </source>
</evidence>
<dbReference type="AlphaFoldDB" id="A0A9N7NZP5"/>
<keyword evidence="5" id="KW-1185">Reference proteome</keyword>
<gene>
    <name evidence="4" type="ORF">SHERM_07797</name>
</gene>
<dbReference type="GO" id="GO:0008289">
    <property type="term" value="F:lipid binding"/>
    <property type="evidence" value="ECO:0007669"/>
    <property type="project" value="UniProtKB-KW"/>
</dbReference>
<dbReference type="Gene3D" id="1.10.110.10">
    <property type="entry name" value="Plant lipid-transfer and hydrophobic proteins"/>
    <property type="match status" value="1"/>
</dbReference>
<evidence type="ECO:0000256" key="2">
    <source>
        <dbReference type="ARBA" id="ARBA00023121"/>
    </source>
</evidence>
<dbReference type="OrthoDB" id="665742at2759"/>
<dbReference type="Proteomes" id="UP001153555">
    <property type="component" value="Unassembled WGS sequence"/>
</dbReference>
<dbReference type="InterPro" id="IPR036312">
    <property type="entry name" value="Bifun_inhib/LTP/seed_sf"/>
</dbReference>
<feature type="signal peptide" evidence="3">
    <location>
        <begin position="1"/>
        <end position="29"/>
    </location>
</feature>
<proteinExistence type="predicted"/>